<sequence>MPIADDSYKGTQANGEFSTDYCIYCYMQGRFVQPELTFDEMVEIGRKGLDNNSMPKMQKWLFKRLYPMQLKGLKRWKN</sequence>
<protein>
    <submittedName>
        <fullName evidence="1">Uncharacterized protein</fullName>
    </submittedName>
</protein>
<organism evidence="1 2">
    <name type="scientific">Lactococcus lactis subsp. lactis</name>
    <name type="common">Streptococcus lactis</name>
    <dbReference type="NCBI Taxonomy" id="1360"/>
    <lineage>
        <taxon>Bacteria</taxon>
        <taxon>Bacillati</taxon>
        <taxon>Bacillota</taxon>
        <taxon>Bacilli</taxon>
        <taxon>Lactobacillales</taxon>
        <taxon>Streptococcaceae</taxon>
        <taxon>Lactococcus</taxon>
    </lineage>
</organism>
<reference evidence="1 2" key="1">
    <citation type="journal article" date="2017" name="BMC Genomics">
        <title>Comparative and functional genomics of the Lactococcus lactis taxon; insights into evolution and niche adaptation.</title>
        <authorList>
            <person name="Kelleher P."/>
            <person name="Bottacini F."/>
            <person name="Mahony J."/>
            <person name="Kilcawley K.N."/>
            <person name="van Sinderen D."/>
        </authorList>
    </citation>
    <scope>NUCLEOTIDE SEQUENCE [LARGE SCALE GENOMIC DNA]</scope>
    <source>
        <strain evidence="1 2">275</strain>
    </source>
</reference>
<evidence type="ECO:0000313" key="2">
    <source>
        <dbReference type="Proteomes" id="UP000192085"/>
    </source>
</evidence>
<gene>
    <name evidence="1" type="ORF">LL275_1012</name>
</gene>
<dbReference type="Pfam" id="PF12674">
    <property type="entry name" value="Zn_ribbon_2"/>
    <property type="match status" value="1"/>
</dbReference>
<evidence type="ECO:0000313" key="1">
    <source>
        <dbReference type="EMBL" id="ARD98642.1"/>
    </source>
</evidence>
<dbReference type="EMBL" id="CP015897">
    <property type="protein sequence ID" value="ARD98642.1"/>
    <property type="molecule type" value="Genomic_DNA"/>
</dbReference>
<dbReference type="AlphaFoldDB" id="A0A1V0NFD9"/>
<accession>A0A1V0NFD9</accession>
<name>A0A1V0NFD9_LACLL</name>
<dbReference type="InterPro" id="IPR025868">
    <property type="entry name" value="Zn_ribbon_dom_put"/>
</dbReference>
<dbReference type="Proteomes" id="UP000192085">
    <property type="component" value="Chromosome"/>
</dbReference>
<proteinExistence type="predicted"/>